<accession>A0A565B0M8</accession>
<keyword evidence="3" id="KW-1185">Reference proteome</keyword>
<sequence length="156" mass="17415">MSFPLLLAGVLLHRRGPIHRSPPLLRPLMALVKPVALLRPVSSASPSRHFESSEVTQARPSPSPEPPDLPDSNSATSRVLSPSTFHHRLAKLSTFLDLYGRRSSYGPRCNNGGCSNHHHLRDICRLRWSSTEIRIHYHRLPGSTVTTAGEKSLYRE</sequence>
<evidence type="ECO:0000313" key="2">
    <source>
        <dbReference type="EMBL" id="VVA94860.1"/>
    </source>
</evidence>
<feature type="region of interest" description="Disordered" evidence="1">
    <location>
        <begin position="43"/>
        <end position="80"/>
    </location>
</feature>
<evidence type="ECO:0000256" key="1">
    <source>
        <dbReference type="SAM" id="MobiDB-lite"/>
    </source>
</evidence>
<evidence type="ECO:0000313" key="3">
    <source>
        <dbReference type="Proteomes" id="UP000489600"/>
    </source>
</evidence>
<dbReference type="AlphaFoldDB" id="A0A565B0M8"/>
<proteinExistence type="predicted"/>
<gene>
    <name evidence="2" type="ORF">ANE_LOCUS5305</name>
</gene>
<dbReference type="EMBL" id="CABITT030000002">
    <property type="protein sequence ID" value="VVA94860.1"/>
    <property type="molecule type" value="Genomic_DNA"/>
</dbReference>
<protein>
    <submittedName>
        <fullName evidence="2">Uncharacterized protein</fullName>
    </submittedName>
</protein>
<comment type="caution">
    <text evidence="2">The sequence shown here is derived from an EMBL/GenBank/DDBJ whole genome shotgun (WGS) entry which is preliminary data.</text>
</comment>
<name>A0A565B0M8_9BRAS</name>
<organism evidence="2 3">
    <name type="scientific">Arabis nemorensis</name>
    <dbReference type="NCBI Taxonomy" id="586526"/>
    <lineage>
        <taxon>Eukaryota</taxon>
        <taxon>Viridiplantae</taxon>
        <taxon>Streptophyta</taxon>
        <taxon>Embryophyta</taxon>
        <taxon>Tracheophyta</taxon>
        <taxon>Spermatophyta</taxon>
        <taxon>Magnoliopsida</taxon>
        <taxon>eudicotyledons</taxon>
        <taxon>Gunneridae</taxon>
        <taxon>Pentapetalae</taxon>
        <taxon>rosids</taxon>
        <taxon>malvids</taxon>
        <taxon>Brassicales</taxon>
        <taxon>Brassicaceae</taxon>
        <taxon>Arabideae</taxon>
        <taxon>Arabis</taxon>
    </lineage>
</organism>
<dbReference type="Proteomes" id="UP000489600">
    <property type="component" value="Unassembled WGS sequence"/>
</dbReference>
<reference evidence="2" key="1">
    <citation type="submission" date="2019-07" db="EMBL/GenBank/DDBJ databases">
        <authorList>
            <person name="Dittberner H."/>
        </authorList>
    </citation>
    <scope>NUCLEOTIDE SEQUENCE [LARGE SCALE GENOMIC DNA]</scope>
</reference>